<reference evidence="5" key="1">
    <citation type="submission" date="2021-11" db="EMBL/GenBank/DDBJ databases">
        <authorList>
            <person name="Schell T."/>
        </authorList>
    </citation>
    <scope>NUCLEOTIDE SEQUENCE</scope>
    <source>
        <strain evidence="5">M5</strain>
    </source>
</reference>
<evidence type="ECO:0000256" key="1">
    <source>
        <dbReference type="ARBA" id="ARBA00004123"/>
    </source>
</evidence>
<dbReference type="Proteomes" id="UP000789390">
    <property type="component" value="Unassembled WGS sequence"/>
</dbReference>
<dbReference type="PANTHER" id="PTHR13471">
    <property type="entry name" value="TETRATRICOPEPTIDE-LIKE HELICAL"/>
    <property type="match status" value="1"/>
</dbReference>
<feature type="compositionally biased region" description="Acidic residues" evidence="4">
    <location>
        <begin position="873"/>
        <end position="882"/>
    </location>
</feature>
<protein>
    <submittedName>
        <fullName evidence="5">Uncharacterized protein</fullName>
    </submittedName>
</protein>
<dbReference type="Pfam" id="PF08424">
    <property type="entry name" value="NRDE-2"/>
    <property type="match status" value="1"/>
</dbReference>
<dbReference type="GO" id="GO:0031048">
    <property type="term" value="P:regulatory ncRNA-mediated heterochromatin formation"/>
    <property type="evidence" value="ECO:0007669"/>
    <property type="project" value="TreeGrafter"/>
</dbReference>
<feature type="region of interest" description="Disordered" evidence="4">
    <location>
        <begin position="853"/>
        <end position="882"/>
    </location>
</feature>
<organism evidence="5 6">
    <name type="scientific">Daphnia galeata</name>
    <dbReference type="NCBI Taxonomy" id="27404"/>
    <lineage>
        <taxon>Eukaryota</taxon>
        <taxon>Metazoa</taxon>
        <taxon>Ecdysozoa</taxon>
        <taxon>Arthropoda</taxon>
        <taxon>Crustacea</taxon>
        <taxon>Branchiopoda</taxon>
        <taxon>Diplostraca</taxon>
        <taxon>Cladocera</taxon>
        <taxon>Anomopoda</taxon>
        <taxon>Daphniidae</taxon>
        <taxon>Daphnia</taxon>
    </lineage>
</organism>
<comment type="caution">
    <text evidence="5">The sequence shown here is derived from an EMBL/GenBank/DDBJ whole genome shotgun (WGS) entry which is preliminary data.</text>
</comment>
<name>A0A8J2RMN4_9CRUS</name>
<dbReference type="OrthoDB" id="297219at2759"/>
<evidence type="ECO:0000256" key="4">
    <source>
        <dbReference type="SAM" id="MobiDB-lite"/>
    </source>
</evidence>
<dbReference type="GO" id="GO:1902369">
    <property type="term" value="P:negative regulation of RNA catabolic process"/>
    <property type="evidence" value="ECO:0007669"/>
    <property type="project" value="TreeGrafter"/>
</dbReference>
<dbReference type="InterPro" id="IPR013633">
    <property type="entry name" value="NRDE-2"/>
</dbReference>
<evidence type="ECO:0000256" key="3">
    <source>
        <dbReference type="ARBA" id="ARBA00023242"/>
    </source>
</evidence>
<proteinExistence type="inferred from homology"/>
<dbReference type="AlphaFoldDB" id="A0A8J2RMN4"/>
<evidence type="ECO:0000313" key="5">
    <source>
        <dbReference type="EMBL" id="CAH0105380.1"/>
    </source>
</evidence>
<dbReference type="GO" id="GO:0071013">
    <property type="term" value="C:catalytic step 2 spliceosome"/>
    <property type="evidence" value="ECO:0007669"/>
    <property type="project" value="TreeGrafter"/>
</dbReference>
<comment type="similarity">
    <text evidence="2">Belongs to the NRDE2 family.</text>
</comment>
<dbReference type="PANTHER" id="PTHR13471:SF0">
    <property type="entry name" value="NUCLEAR EXOSOME REGULATOR NRDE2"/>
    <property type="match status" value="1"/>
</dbReference>
<keyword evidence="6" id="KW-1185">Reference proteome</keyword>
<evidence type="ECO:0000313" key="6">
    <source>
        <dbReference type="Proteomes" id="UP000789390"/>
    </source>
</evidence>
<keyword evidence="3" id="KW-0539">Nucleus</keyword>
<evidence type="ECO:0000256" key="2">
    <source>
        <dbReference type="ARBA" id="ARBA00009265"/>
    </source>
</evidence>
<dbReference type="EMBL" id="CAKKLH010000181">
    <property type="protein sequence ID" value="CAH0105380.1"/>
    <property type="molecule type" value="Genomic_DNA"/>
</dbReference>
<accession>A0A8J2RMN4</accession>
<comment type="subcellular location">
    <subcellularLocation>
        <location evidence="1">Nucleus</location>
    </subcellularLocation>
</comment>
<sequence>MSYLNQMCPKLVENVFFHGLQLKLGESFYEDMKGNKDNFAFQICTLNMCQHKISSPHLHKSKPQRYFGKKSLRKLAKVINIPEKPQEASETNPLGIYDSSTALYIQGNHIANSDVPLAVLKAYASCMQKLIQMQQPSFAAHQRPENLEDFMIDIAMRLCSFLRQSGWTEKSVSLTQALLELSFKTPDHISSPFAWLLSLWESQVPRIGEVKGDSGAQMTEGQPIRAVHGIDVMEDEDTIINSSQAFPIVWHKMEYLRSHEHFQACSKSSDCDDQDRFVSFADLSQYLFICEKKDRIQFRLLVGCLLSLGVPLLPAGQAQLFWAPLVLEDNLLHCLANIPKVVSLSSSLPDIFNSMSYLAFIRRVVLQSYKMMKRSHQLELSLWWLNVERIRIRAIVRSSNQTYINRSWKETKSWIKAFLKNIPSNDSVSTVLLYNGYASVEREMGNEEEYQKILCQLLQMYCENPLVMDQESKPGFRVALIRTWFSYSHSILQSKYHRGKYQQQPNPSLALSHLVALGAGAPFSLHGIPSTPAILLKAKRKYQTILQELTLSANKLSSFDVETPCFNHPDEFIELLRCYSYFLSLSDGCRSAFQLVQQWLLTSQRSDFPFTTENRYNIEFLGYHTRRESAYVILLDLLSACRDWVKDFQPRLFYDTLCTALAEYPESMQLLTVLIDSEERCSMFSGLWNSLTTRAKDMKNKSSSRAALAACLALANREETIRKGEEKSFEEWTSQSEGIATLHLGYRRKLEHLTEYCVTKCAGRHIVLLWRILMHSAHLTGDSRKSKELFYRAFRDCPMSKDICLDIVEFVPASIKEVAKLMAEKDLRLRVPVEELDVLLEIEKEEDINELYQDPDIKDVPCPEENIQSRCESEDEFSDDSD</sequence>
<gene>
    <name evidence="5" type="ORF">DGAL_LOCUS8400</name>
</gene>